<dbReference type="EMBL" id="CAKXZS010000023">
    <property type="protein sequence ID" value="CAH2401339.1"/>
    <property type="molecule type" value="Genomic_DNA"/>
</dbReference>
<sequence length="69" mass="7653">MATYLAAKADRRTVAAMSRTVVEAKGLPAERRGRVAMLVTVSREECRAALCIDEPSTGHHASHKPYRWD</sequence>
<organism evidence="1 2">
    <name type="scientific">Mesorhizobium ventifaucium</name>
    <dbReference type="NCBI Taxonomy" id="666020"/>
    <lineage>
        <taxon>Bacteria</taxon>
        <taxon>Pseudomonadati</taxon>
        <taxon>Pseudomonadota</taxon>
        <taxon>Alphaproteobacteria</taxon>
        <taxon>Hyphomicrobiales</taxon>
        <taxon>Phyllobacteriaceae</taxon>
        <taxon>Mesorhizobium</taxon>
    </lineage>
</organism>
<dbReference type="Proteomes" id="UP001152604">
    <property type="component" value="Unassembled WGS sequence"/>
</dbReference>
<proteinExistence type="predicted"/>
<name>A0ABM9DX45_9HYPH</name>
<comment type="caution">
    <text evidence="1">The sequence shown here is derived from an EMBL/GenBank/DDBJ whole genome shotgun (WGS) entry which is preliminary data.</text>
</comment>
<gene>
    <name evidence="1" type="ORF">MES4922_30015</name>
</gene>
<keyword evidence="2" id="KW-1185">Reference proteome</keyword>
<protein>
    <submittedName>
        <fullName evidence="1">Uncharacterized protein</fullName>
    </submittedName>
</protein>
<accession>A0ABM9DX45</accession>
<evidence type="ECO:0000313" key="2">
    <source>
        <dbReference type="Proteomes" id="UP001152604"/>
    </source>
</evidence>
<evidence type="ECO:0000313" key="1">
    <source>
        <dbReference type="EMBL" id="CAH2401339.1"/>
    </source>
</evidence>
<reference evidence="1" key="1">
    <citation type="submission" date="2022-03" db="EMBL/GenBank/DDBJ databases">
        <authorList>
            <person name="Brunel B."/>
        </authorList>
    </citation>
    <scope>NUCLEOTIDE SEQUENCE</scope>
    <source>
        <strain evidence="1">STM4922sample</strain>
    </source>
</reference>